<organism evidence="1">
    <name type="scientific">hydrothermal vent metagenome</name>
    <dbReference type="NCBI Taxonomy" id="652676"/>
    <lineage>
        <taxon>unclassified sequences</taxon>
        <taxon>metagenomes</taxon>
        <taxon>ecological metagenomes</taxon>
    </lineage>
</organism>
<reference evidence="1" key="1">
    <citation type="submission" date="2015-10" db="EMBL/GenBank/DDBJ databases">
        <authorList>
            <person name="Gilbert D.G."/>
        </authorList>
    </citation>
    <scope>NUCLEOTIDE SEQUENCE</scope>
</reference>
<protein>
    <submittedName>
        <fullName evidence="1">Uncharacterized protein</fullName>
    </submittedName>
</protein>
<accession>A0A161K7P2</accession>
<evidence type="ECO:0000313" key="1">
    <source>
        <dbReference type="EMBL" id="CUV01747.1"/>
    </source>
</evidence>
<dbReference type="AlphaFoldDB" id="A0A161K7P2"/>
<dbReference type="EMBL" id="FAXA01000127">
    <property type="protein sequence ID" value="CUV01747.1"/>
    <property type="molecule type" value="Genomic_DNA"/>
</dbReference>
<gene>
    <name evidence="1" type="ORF">MGWOODY_Clf2741</name>
</gene>
<proteinExistence type="predicted"/>
<sequence length="104" mass="11140">MLPEFGGHRVVGLFQQKILVADAMGAHFVCPAGNELVQSAHHSLVVKAVGLFKFEDILEGSGPGGRAGFLRGHQAVTLTRCIALVRGGTLVTLIILVRRQNVNR</sequence>
<name>A0A161K7P2_9ZZZZ</name>